<reference evidence="8" key="1">
    <citation type="journal article" date="2010" name="Genome Res.">
        <title>Population genomic sequencing of Coccidioides fungi reveals recent hybridization and transposon control.</title>
        <authorList>
            <person name="Neafsey D.E."/>
            <person name="Barker B.M."/>
            <person name="Sharpton T.J."/>
            <person name="Stajich J.E."/>
            <person name="Park D.J."/>
            <person name="Whiston E."/>
            <person name="Hung C.-Y."/>
            <person name="McMahan C."/>
            <person name="White J."/>
            <person name="Sykes S."/>
            <person name="Heiman D."/>
            <person name="Young S."/>
            <person name="Zeng Q."/>
            <person name="Abouelleil A."/>
            <person name="Aftuck L."/>
            <person name="Bessette D."/>
            <person name="Brown A."/>
            <person name="FitzGerald M."/>
            <person name="Lui A."/>
            <person name="Macdonald J.P."/>
            <person name="Priest M."/>
            <person name="Orbach M.J."/>
            <person name="Galgiani J.N."/>
            <person name="Kirkland T.N."/>
            <person name="Cole G.T."/>
            <person name="Birren B.W."/>
            <person name="Henn M.R."/>
            <person name="Taylor J.W."/>
            <person name="Rounsley S.D."/>
        </authorList>
    </citation>
    <scope>NUCLEOTIDE SEQUENCE [LARGE SCALE GENOMIC DNA]</scope>
    <source>
        <strain evidence="8">H538.4</strain>
    </source>
</reference>
<evidence type="ECO:0000256" key="5">
    <source>
        <dbReference type="PROSITE-ProRule" id="PRU00317"/>
    </source>
</evidence>
<dbReference type="Gene3D" id="1.25.10.10">
    <property type="entry name" value="Leucine-rich Repeat Variant"/>
    <property type="match status" value="1"/>
</dbReference>
<evidence type="ECO:0000256" key="2">
    <source>
        <dbReference type="ARBA" id="ARBA00022552"/>
    </source>
</evidence>
<evidence type="ECO:0000256" key="3">
    <source>
        <dbReference type="ARBA" id="ARBA00022737"/>
    </source>
</evidence>
<keyword evidence="3" id="KW-0677">Repeat</keyword>
<dbReference type="PANTHER" id="PTHR12537">
    <property type="entry name" value="RNA BINDING PROTEIN PUMILIO-RELATED"/>
    <property type="match status" value="1"/>
</dbReference>
<sequence>MNSRISITILSSSAVTQHGSRFIQQKLETANSDEKERVFQEIKPNAIQLMMDVFGNYVIQKLFEHGNQAQKKALAQQMMGHILNLSTQMRWSMCSSTNKLQWSKNWRTRLSSVLRTKTATMSSRRPSSECPRLTFNSSSTTSVAKFNAGRCILTAVGSFNGCLNIAMKRIVTLSLENFIYAVLALSQTSLATM</sequence>
<accession>A0A0J8S143</accession>
<dbReference type="SUPFAM" id="SSF48371">
    <property type="entry name" value="ARM repeat"/>
    <property type="match status" value="1"/>
</dbReference>
<dbReference type="InterPro" id="IPR033133">
    <property type="entry name" value="PUM-HD"/>
</dbReference>
<dbReference type="InterPro" id="IPR016024">
    <property type="entry name" value="ARM-type_fold"/>
</dbReference>
<evidence type="ECO:0000256" key="1">
    <source>
        <dbReference type="ARBA" id="ARBA00022517"/>
    </source>
</evidence>
<dbReference type="PROSITE" id="PS50303">
    <property type="entry name" value="PUM_HD"/>
    <property type="match status" value="1"/>
</dbReference>
<feature type="repeat" description="Pumilio" evidence="5">
    <location>
        <begin position="41"/>
        <end position="76"/>
    </location>
</feature>
<keyword evidence="2" id="KW-0698">rRNA processing</keyword>
<dbReference type="AlphaFoldDB" id="A0A0J8S143"/>
<evidence type="ECO:0000313" key="8">
    <source>
        <dbReference type="Proteomes" id="UP000054563"/>
    </source>
</evidence>
<gene>
    <name evidence="7" type="ORF">CIHG_08548</name>
</gene>
<dbReference type="EMBL" id="DS017027">
    <property type="protein sequence ID" value="KMU90892.1"/>
    <property type="molecule type" value="Genomic_DNA"/>
</dbReference>
<dbReference type="STRING" id="396776.A0A0J8S143"/>
<dbReference type="VEuPathDB" id="FungiDB:CIHG_08548"/>
<dbReference type="GO" id="GO:0006364">
    <property type="term" value="P:rRNA processing"/>
    <property type="evidence" value="ECO:0007669"/>
    <property type="project" value="UniProtKB-KW"/>
</dbReference>
<protein>
    <submittedName>
        <fullName evidence="7">Pumilio RBD</fullName>
    </submittedName>
</protein>
<dbReference type="InterPro" id="IPR011989">
    <property type="entry name" value="ARM-like"/>
</dbReference>
<dbReference type="InterPro" id="IPR001313">
    <property type="entry name" value="Pumilio_RNA-bd_rpt"/>
</dbReference>
<dbReference type="GO" id="GO:0000288">
    <property type="term" value="P:nuclear-transcribed mRNA catabolic process, deadenylation-dependent decay"/>
    <property type="evidence" value="ECO:0007669"/>
    <property type="project" value="TreeGrafter"/>
</dbReference>
<organism evidence="7 8">
    <name type="scientific">Coccidioides immitis H538.4</name>
    <dbReference type="NCBI Taxonomy" id="396776"/>
    <lineage>
        <taxon>Eukaryota</taxon>
        <taxon>Fungi</taxon>
        <taxon>Dikarya</taxon>
        <taxon>Ascomycota</taxon>
        <taxon>Pezizomycotina</taxon>
        <taxon>Eurotiomycetes</taxon>
        <taxon>Eurotiomycetidae</taxon>
        <taxon>Onygenales</taxon>
        <taxon>Onygenaceae</taxon>
        <taxon>Coccidioides</taxon>
    </lineage>
</organism>
<feature type="repeat" description="Pumilio" evidence="5">
    <location>
        <begin position="4"/>
        <end position="40"/>
    </location>
</feature>
<dbReference type="Pfam" id="PF00806">
    <property type="entry name" value="PUF"/>
    <property type="match status" value="2"/>
</dbReference>
<dbReference type="OrthoDB" id="668540at2759"/>
<evidence type="ECO:0000313" key="7">
    <source>
        <dbReference type="EMBL" id="KMU90892.1"/>
    </source>
</evidence>
<proteinExistence type="predicted"/>
<evidence type="ECO:0000256" key="4">
    <source>
        <dbReference type="ARBA" id="ARBA00024893"/>
    </source>
</evidence>
<dbReference type="GO" id="GO:0005737">
    <property type="term" value="C:cytoplasm"/>
    <property type="evidence" value="ECO:0007669"/>
    <property type="project" value="TreeGrafter"/>
</dbReference>
<dbReference type="GO" id="GO:0003730">
    <property type="term" value="F:mRNA 3'-UTR binding"/>
    <property type="evidence" value="ECO:0007669"/>
    <property type="project" value="TreeGrafter"/>
</dbReference>
<dbReference type="Proteomes" id="UP000054563">
    <property type="component" value="Unassembled WGS sequence"/>
</dbReference>
<keyword evidence="1" id="KW-0690">Ribosome biogenesis</keyword>
<name>A0A0J8S143_COCIT</name>
<dbReference type="PROSITE" id="PS50302">
    <property type="entry name" value="PUM"/>
    <property type="match status" value="2"/>
</dbReference>
<dbReference type="SMART" id="SM00025">
    <property type="entry name" value="Pumilio"/>
    <property type="match status" value="2"/>
</dbReference>
<comment type="function">
    <text evidence="4">RNA-binding nucleolar protein required for pre-rRNA processing. Involved in production of 18S rRNA and assembly of small ribosomal subunit.</text>
</comment>
<dbReference type="PANTHER" id="PTHR12537:SF12">
    <property type="entry name" value="MATERNAL PROTEIN PUMILIO"/>
    <property type="match status" value="1"/>
</dbReference>
<feature type="domain" description="PUM-HD" evidence="6">
    <location>
        <begin position="1"/>
        <end position="193"/>
    </location>
</feature>
<evidence type="ECO:0000259" key="6">
    <source>
        <dbReference type="PROSITE" id="PS50303"/>
    </source>
</evidence>